<evidence type="ECO:0000313" key="2">
    <source>
        <dbReference type="Proteomes" id="UP000749559"/>
    </source>
</evidence>
<accession>A0A8J1UW68</accession>
<name>A0A8J1UW68_OWEFU</name>
<protein>
    <submittedName>
        <fullName evidence="1">Uncharacterized protein</fullName>
    </submittedName>
</protein>
<dbReference type="InterPro" id="IPR036508">
    <property type="entry name" value="Chitin-bd_dom_sf"/>
</dbReference>
<dbReference type="OrthoDB" id="6020543at2759"/>
<reference evidence="1" key="1">
    <citation type="submission" date="2022-03" db="EMBL/GenBank/DDBJ databases">
        <authorList>
            <person name="Martin C."/>
        </authorList>
    </citation>
    <scope>NUCLEOTIDE SEQUENCE</scope>
</reference>
<dbReference type="AlphaFoldDB" id="A0A8J1UW68"/>
<dbReference type="GO" id="GO:0005576">
    <property type="term" value="C:extracellular region"/>
    <property type="evidence" value="ECO:0007669"/>
    <property type="project" value="InterPro"/>
</dbReference>
<dbReference type="SUPFAM" id="SSF57625">
    <property type="entry name" value="Invertebrate chitin-binding proteins"/>
    <property type="match status" value="1"/>
</dbReference>
<dbReference type="InterPro" id="IPR002557">
    <property type="entry name" value="Chitin-bd_dom"/>
</dbReference>
<dbReference type="SMART" id="SM00494">
    <property type="entry name" value="ChtBD2"/>
    <property type="match status" value="1"/>
</dbReference>
<dbReference type="EMBL" id="CAIIXF020000001">
    <property type="protein sequence ID" value="CAH1772410.1"/>
    <property type="molecule type" value="Genomic_DNA"/>
</dbReference>
<dbReference type="GO" id="GO:0008061">
    <property type="term" value="F:chitin binding"/>
    <property type="evidence" value="ECO:0007669"/>
    <property type="project" value="InterPro"/>
</dbReference>
<evidence type="ECO:0000313" key="1">
    <source>
        <dbReference type="EMBL" id="CAH1772410.1"/>
    </source>
</evidence>
<dbReference type="Proteomes" id="UP000749559">
    <property type="component" value="Unassembled WGS sequence"/>
</dbReference>
<organism evidence="1 2">
    <name type="scientific">Owenia fusiformis</name>
    <name type="common">Polychaete worm</name>
    <dbReference type="NCBI Taxonomy" id="6347"/>
    <lineage>
        <taxon>Eukaryota</taxon>
        <taxon>Metazoa</taxon>
        <taxon>Spiralia</taxon>
        <taxon>Lophotrochozoa</taxon>
        <taxon>Annelida</taxon>
        <taxon>Polychaeta</taxon>
        <taxon>Sedentaria</taxon>
        <taxon>Canalipalpata</taxon>
        <taxon>Sabellida</taxon>
        <taxon>Oweniida</taxon>
        <taxon>Oweniidae</taxon>
        <taxon>Owenia</taxon>
    </lineage>
</organism>
<dbReference type="Gene3D" id="2.170.140.10">
    <property type="entry name" value="Chitin binding domain"/>
    <property type="match status" value="1"/>
</dbReference>
<comment type="caution">
    <text evidence="1">The sequence shown here is derived from an EMBL/GenBank/DDBJ whole genome shotgun (WGS) entry which is preliminary data.</text>
</comment>
<keyword evidence="2" id="KW-1185">Reference proteome</keyword>
<dbReference type="Pfam" id="PF01607">
    <property type="entry name" value="CBM_14"/>
    <property type="match status" value="1"/>
</dbReference>
<sequence length="394" mass="43264">MLFLFVASALIVGGTSVTIQLNASQKALCDSCGYLVGPTCCSYYVCDAFLNIATLKVCPEPLVWNQEELICDWDYNVRPECQNDAACYAAGEFINTTCPDALVNSLDPTKQCCQNLVVYTKIGSNTYQVDGEPIEECAAGQIFTLDGCYCEYPWGAPRTLPTLYWPFSNGFVEVHQNVYTDSGSAALNNLTGKRDDYVSFTGGEAPIHLPAFVNGALGSKVTLIFFGRFYDSGPWVWSDDWALYGRRRGIGSRRKRQLGLGGIQPLGGGGEEDEEFDFSDLDGSIVATKDDDDSLRTLAGGSPRWKLYGVTWCDGVRTVYINNRIIGSFTSFSNVDVQLGKSGLNFGGQGFEADMDEILIAPWCFEHSEIKQFWSDGTIPQQPIPEIYQGAQGK</sequence>
<proteinExistence type="predicted"/>
<gene>
    <name evidence="1" type="ORF">OFUS_LOCUS178</name>
</gene>